<dbReference type="Proteomes" id="UP001608902">
    <property type="component" value="Unassembled WGS sequence"/>
</dbReference>
<feature type="transmembrane region" description="Helical" evidence="1">
    <location>
        <begin position="33"/>
        <end position="51"/>
    </location>
</feature>
<keyword evidence="1" id="KW-0812">Transmembrane</keyword>
<gene>
    <name evidence="2" type="ORF">AB6A40_002657</name>
</gene>
<feature type="transmembrane region" description="Helical" evidence="1">
    <location>
        <begin position="57"/>
        <end position="81"/>
    </location>
</feature>
<dbReference type="AlphaFoldDB" id="A0ABD6E7C0"/>
<dbReference type="EMBL" id="JBGFUD010001212">
    <property type="protein sequence ID" value="MFH4975948.1"/>
    <property type="molecule type" value="Genomic_DNA"/>
</dbReference>
<reference evidence="2 3" key="1">
    <citation type="submission" date="2024-08" db="EMBL/GenBank/DDBJ databases">
        <title>Gnathostoma spinigerum genome.</title>
        <authorList>
            <person name="Gonzalez-Bertolin B."/>
            <person name="Monzon S."/>
            <person name="Zaballos A."/>
            <person name="Jimenez P."/>
            <person name="Dekumyoy P."/>
            <person name="Varona S."/>
            <person name="Cuesta I."/>
            <person name="Sumanam S."/>
            <person name="Adisakwattana P."/>
            <person name="Gasser R.B."/>
            <person name="Hernandez-Gonzalez A."/>
            <person name="Young N.D."/>
            <person name="Perteguer M.J."/>
        </authorList>
    </citation>
    <scope>NUCLEOTIDE SEQUENCE [LARGE SCALE GENOMIC DNA]</scope>
    <source>
        <strain evidence="2">AL3</strain>
        <tissue evidence="2">Liver</tissue>
    </source>
</reference>
<evidence type="ECO:0000256" key="1">
    <source>
        <dbReference type="SAM" id="Phobius"/>
    </source>
</evidence>
<proteinExistence type="predicted"/>
<keyword evidence="1" id="KW-0472">Membrane</keyword>
<sequence length="123" mass="14177">MLLKLAVISVIITFLICIGVNAFFLCGLHSISAFLGVLAGIVFYLLFFVGYRRLNRWLVLSYFIFLVISLASLVVVIALAIRCIKDPVRGFLIYERPDFRKSLLGEDEYYRKHPDNFSRFLFS</sequence>
<comment type="caution">
    <text evidence="2">The sequence shown here is derived from an EMBL/GenBank/DDBJ whole genome shotgun (WGS) entry which is preliminary data.</text>
</comment>
<protein>
    <submittedName>
        <fullName evidence="2">Uncharacterized protein</fullName>
    </submittedName>
</protein>
<evidence type="ECO:0000313" key="2">
    <source>
        <dbReference type="EMBL" id="MFH4975948.1"/>
    </source>
</evidence>
<evidence type="ECO:0000313" key="3">
    <source>
        <dbReference type="Proteomes" id="UP001608902"/>
    </source>
</evidence>
<organism evidence="2 3">
    <name type="scientific">Gnathostoma spinigerum</name>
    <dbReference type="NCBI Taxonomy" id="75299"/>
    <lineage>
        <taxon>Eukaryota</taxon>
        <taxon>Metazoa</taxon>
        <taxon>Ecdysozoa</taxon>
        <taxon>Nematoda</taxon>
        <taxon>Chromadorea</taxon>
        <taxon>Rhabditida</taxon>
        <taxon>Spirurina</taxon>
        <taxon>Gnathostomatomorpha</taxon>
        <taxon>Gnathostomatoidea</taxon>
        <taxon>Gnathostomatidae</taxon>
        <taxon>Gnathostoma</taxon>
    </lineage>
</organism>
<name>A0ABD6E7C0_9BILA</name>
<feature type="transmembrane region" description="Helical" evidence="1">
    <location>
        <begin position="6"/>
        <end position="26"/>
    </location>
</feature>
<keyword evidence="1" id="KW-1133">Transmembrane helix</keyword>
<accession>A0ABD6E7C0</accession>
<keyword evidence="3" id="KW-1185">Reference proteome</keyword>